<dbReference type="PROSITE" id="PS50109">
    <property type="entry name" value="HIS_KIN"/>
    <property type="match status" value="1"/>
</dbReference>
<feature type="transmembrane region" description="Helical" evidence="10">
    <location>
        <begin position="80"/>
        <end position="104"/>
    </location>
</feature>
<reference evidence="13 14" key="2">
    <citation type="submission" date="2018-03" db="EMBL/GenBank/DDBJ databases">
        <title>Draft genome of Pseudomonas putida strain KH-21-114.</title>
        <authorList>
            <person name="Yoshizawa S."/>
            <person name="Khan N.H."/>
            <person name="Nishimura M."/>
            <person name="Chiura H.X."/>
            <person name="Ogura Y."/>
            <person name="Hayashi T."/>
            <person name="Kogure K."/>
        </authorList>
    </citation>
    <scope>NUCLEOTIDE SEQUENCE [LARGE SCALE GENOMIC DNA]</scope>
    <source>
        <strain evidence="13 14">KH-21-114</strain>
    </source>
</reference>
<feature type="domain" description="Histidine kinase" evidence="11">
    <location>
        <begin position="186"/>
        <end position="394"/>
    </location>
</feature>
<dbReference type="InterPro" id="IPR001789">
    <property type="entry name" value="Sig_transdc_resp-reg_receiver"/>
</dbReference>
<dbReference type="SMART" id="SM00448">
    <property type="entry name" value="REC"/>
    <property type="match status" value="1"/>
</dbReference>
<dbReference type="SUPFAM" id="SSF55874">
    <property type="entry name" value="ATPase domain of HSP90 chaperone/DNA topoisomerase II/histidine kinase"/>
    <property type="match status" value="1"/>
</dbReference>
<dbReference type="Pfam" id="PF02518">
    <property type="entry name" value="HATPase_c"/>
    <property type="match status" value="1"/>
</dbReference>
<evidence type="ECO:0000256" key="3">
    <source>
        <dbReference type="ARBA" id="ARBA00022553"/>
    </source>
</evidence>
<evidence type="ECO:0000259" key="11">
    <source>
        <dbReference type="PROSITE" id="PS50109"/>
    </source>
</evidence>
<dbReference type="InterPro" id="IPR005467">
    <property type="entry name" value="His_kinase_dom"/>
</dbReference>
<dbReference type="EC" id="2.7.13.3" evidence="2"/>
<dbReference type="Gene3D" id="3.30.565.10">
    <property type="entry name" value="Histidine kinase-like ATPase, C-terminal domain"/>
    <property type="match status" value="1"/>
</dbReference>
<keyword evidence="4" id="KW-0808">Transferase</keyword>
<feature type="domain" description="Response regulatory" evidence="12">
    <location>
        <begin position="422"/>
        <end position="532"/>
    </location>
</feature>
<dbReference type="Gene3D" id="3.40.50.2300">
    <property type="match status" value="1"/>
</dbReference>
<dbReference type="SMART" id="SM00387">
    <property type="entry name" value="HATPase_c"/>
    <property type="match status" value="1"/>
</dbReference>
<evidence type="ECO:0000256" key="2">
    <source>
        <dbReference type="ARBA" id="ARBA00012438"/>
    </source>
</evidence>
<sequence>MDYNKNNELDQANLRVIVASCALVYITVLGFLPGESIDSYLPVIYYIISFIVLSIGLRQAIARWPGHYPWRRVLGIVHDYTGTCFGLVLGGEAALPLYAVMVWVNLGNGMRFGTRYLAIATVLALTALVAVYQLNPYWQANPFMVLMLLTTSTVIPLYAHMLLERTRKASELAMAATREKSRFLAQASHDLRQPIHSIGLFTACLREAPLAEQERRLVDSIDRSLLNVSQLFRSILDLYTLDNGRVQPKCEAFALHEFLAELLRQNAEAARWAGVEMRLRPCAHWTHADRGMLATMVQNVLSNSFKYAAQRPLLIGVRRQGEALAIVVYDQGRGIEEVHQGLVFEEFYRVRQVRDKDVEGVGLGLSIVKRLGHLMGLQVQLRSRVGHGTAVSLQGLPRLAAQPVPQRSEQRVLPDAMLGGLKVCLVEDDHNVLRATSALLQRWGCEVEAHGSPMGLVSHCDVIVADYDLGQEATGVDCIDSLRAQRGWELPALIMTGHDLEKIQAIVQGRNIAILSKPVRPAELRAALRALREVPAAPELERGAGGGGSITAR</sequence>
<evidence type="ECO:0000313" key="14">
    <source>
        <dbReference type="Proteomes" id="UP000237230"/>
    </source>
</evidence>
<evidence type="ECO:0000256" key="1">
    <source>
        <dbReference type="ARBA" id="ARBA00000085"/>
    </source>
</evidence>
<evidence type="ECO:0000256" key="9">
    <source>
        <dbReference type="PROSITE-ProRule" id="PRU00169"/>
    </source>
</evidence>
<dbReference type="Pfam" id="PF00512">
    <property type="entry name" value="HisKA"/>
    <property type="match status" value="1"/>
</dbReference>
<dbReference type="SUPFAM" id="SSF52172">
    <property type="entry name" value="CheY-like"/>
    <property type="match status" value="1"/>
</dbReference>
<dbReference type="Pfam" id="PF00072">
    <property type="entry name" value="Response_reg"/>
    <property type="match status" value="1"/>
</dbReference>
<dbReference type="SMART" id="SM00388">
    <property type="entry name" value="HisKA"/>
    <property type="match status" value="1"/>
</dbReference>
<gene>
    <name evidence="13" type="ORF">BGP84_13170</name>
</gene>
<dbReference type="SUPFAM" id="SSF47384">
    <property type="entry name" value="Homodimeric domain of signal transducing histidine kinase"/>
    <property type="match status" value="1"/>
</dbReference>
<keyword evidence="10" id="KW-0472">Membrane</keyword>
<dbReference type="PANTHER" id="PTHR42878:SF7">
    <property type="entry name" value="SENSOR HISTIDINE KINASE GLRK"/>
    <property type="match status" value="1"/>
</dbReference>
<dbReference type="PROSITE" id="PS50110">
    <property type="entry name" value="RESPONSE_REGULATORY"/>
    <property type="match status" value="1"/>
</dbReference>
<dbReference type="PANTHER" id="PTHR42878">
    <property type="entry name" value="TWO-COMPONENT HISTIDINE KINASE"/>
    <property type="match status" value="1"/>
</dbReference>
<dbReference type="AlphaFoldDB" id="A0A2S3X688"/>
<feature type="transmembrane region" description="Helical" evidence="10">
    <location>
        <begin position="140"/>
        <end position="159"/>
    </location>
</feature>
<dbReference type="PRINTS" id="PR00344">
    <property type="entry name" value="BCTRLSENSOR"/>
</dbReference>
<evidence type="ECO:0000256" key="10">
    <source>
        <dbReference type="SAM" id="Phobius"/>
    </source>
</evidence>
<dbReference type="Gene3D" id="1.10.287.130">
    <property type="match status" value="1"/>
</dbReference>
<name>A0A2S3X688_PSEPU</name>
<evidence type="ECO:0000259" key="12">
    <source>
        <dbReference type="PROSITE" id="PS50110"/>
    </source>
</evidence>
<dbReference type="InterPro" id="IPR036097">
    <property type="entry name" value="HisK_dim/P_sf"/>
</dbReference>
<feature type="transmembrane region" description="Helical" evidence="10">
    <location>
        <begin position="12"/>
        <end position="31"/>
    </location>
</feature>
<dbReference type="GO" id="GO:0030295">
    <property type="term" value="F:protein kinase activator activity"/>
    <property type="evidence" value="ECO:0007669"/>
    <property type="project" value="TreeGrafter"/>
</dbReference>
<protein>
    <recommendedName>
        <fullName evidence="2">histidine kinase</fullName>
        <ecNumber evidence="2">2.7.13.3</ecNumber>
    </recommendedName>
</protein>
<organism evidence="13 14">
    <name type="scientific">Pseudomonas putida</name>
    <name type="common">Arthrobacter siderocapsulatus</name>
    <dbReference type="NCBI Taxonomy" id="303"/>
    <lineage>
        <taxon>Bacteria</taxon>
        <taxon>Pseudomonadati</taxon>
        <taxon>Pseudomonadota</taxon>
        <taxon>Gammaproteobacteria</taxon>
        <taxon>Pseudomonadales</taxon>
        <taxon>Pseudomonadaceae</taxon>
        <taxon>Pseudomonas</taxon>
    </lineage>
</organism>
<dbReference type="InterPro" id="IPR003661">
    <property type="entry name" value="HisK_dim/P_dom"/>
</dbReference>
<dbReference type="EMBL" id="MINH01000019">
    <property type="protein sequence ID" value="POG10628.1"/>
    <property type="molecule type" value="Genomic_DNA"/>
</dbReference>
<feature type="transmembrane region" description="Helical" evidence="10">
    <location>
        <begin position="116"/>
        <end position="134"/>
    </location>
</feature>
<keyword evidence="8" id="KW-0902">Two-component regulatory system</keyword>
<proteinExistence type="predicted"/>
<feature type="modified residue" description="4-aspartylphosphate" evidence="9">
    <location>
        <position position="466"/>
    </location>
</feature>
<dbReference type="InterPro" id="IPR050351">
    <property type="entry name" value="BphY/WalK/GraS-like"/>
</dbReference>
<dbReference type="GO" id="GO:0005524">
    <property type="term" value="F:ATP binding"/>
    <property type="evidence" value="ECO:0007669"/>
    <property type="project" value="UniProtKB-KW"/>
</dbReference>
<dbReference type="RefSeq" id="WP_103447400.1">
    <property type="nucleotide sequence ID" value="NZ_MINH01000019.1"/>
</dbReference>
<evidence type="ECO:0000256" key="6">
    <source>
        <dbReference type="ARBA" id="ARBA00022777"/>
    </source>
</evidence>
<reference evidence="13 14" key="1">
    <citation type="submission" date="2016-08" db="EMBL/GenBank/DDBJ databases">
        <authorList>
            <person name="Seilhamer J.J."/>
        </authorList>
    </citation>
    <scope>NUCLEOTIDE SEQUENCE [LARGE SCALE GENOMIC DNA]</scope>
    <source>
        <strain evidence="13 14">KH-21-114</strain>
    </source>
</reference>
<evidence type="ECO:0000313" key="13">
    <source>
        <dbReference type="EMBL" id="POG10628.1"/>
    </source>
</evidence>
<dbReference type="InterPro" id="IPR003594">
    <property type="entry name" value="HATPase_dom"/>
</dbReference>
<keyword evidence="6 13" id="KW-0418">Kinase</keyword>
<keyword evidence="10" id="KW-0812">Transmembrane</keyword>
<dbReference type="GO" id="GO:0000156">
    <property type="term" value="F:phosphorelay response regulator activity"/>
    <property type="evidence" value="ECO:0007669"/>
    <property type="project" value="TreeGrafter"/>
</dbReference>
<keyword evidence="7" id="KW-0067">ATP-binding</keyword>
<dbReference type="InterPro" id="IPR036890">
    <property type="entry name" value="HATPase_C_sf"/>
</dbReference>
<dbReference type="InterPro" id="IPR004358">
    <property type="entry name" value="Sig_transdc_His_kin-like_C"/>
</dbReference>
<evidence type="ECO:0000256" key="8">
    <source>
        <dbReference type="ARBA" id="ARBA00023012"/>
    </source>
</evidence>
<evidence type="ECO:0000256" key="5">
    <source>
        <dbReference type="ARBA" id="ARBA00022741"/>
    </source>
</evidence>
<evidence type="ECO:0000256" key="4">
    <source>
        <dbReference type="ARBA" id="ARBA00022679"/>
    </source>
</evidence>
<accession>A0A2S3X688</accession>
<keyword evidence="5" id="KW-0547">Nucleotide-binding</keyword>
<dbReference type="Proteomes" id="UP000237230">
    <property type="component" value="Unassembled WGS sequence"/>
</dbReference>
<dbReference type="GO" id="GO:0007234">
    <property type="term" value="P:osmosensory signaling via phosphorelay pathway"/>
    <property type="evidence" value="ECO:0007669"/>
    <property type="project" value="TreeGrafter"/>
</dbReference>
<keyword evidence="3 9" id="KW-0597">Phosphoprotein</keyword>
<dbReference type="InterPro" id="IPR011006">
    <property type="entry name" value="CheY-like_superfamily"/>
</dbReference>
<comment type="caution">
    <text evidence="13">The sequence shown here is derived from an EMBL/GenBank/DDBJ whole genome shotgun (WGS) entry which is preliminary data.</text>
</comment>
<feature type="transmembrane region" description="Helical" evidence="10">
    <location>
        <begin position="43"/>
        <end position="60"/>
    </location>
</feature>
<evidence type="ECO:0000256" key="7">
    <source>
        <dbReference type="ARBA" id="ARBA00022840"/>
    </source>
</evidence>
<keyword evidence="10" id="KW-1133">Transmembrane helix</keyword>
<dbReference type="OrthoDB" id="9764438at2"/>
<dbReference type="GO" id="GO:0000155">
    <property type="term" value="F:phosphorelay sensor kinase activity"/>
    <property type="evidence" value="ECO:0007669"/>
    <property type="project" value="InterPro"/>
</dbReference>
<comment type="catalytic activity">
    <reaction evidence="1">
        <text>ATP + protein L-histidine = ADP + protein N-phospho-L-histidine.</text>
        <dbReference type="EC" id="2.7.13.3"/>
    </reaction>
</comment>
<dbReference type="CDD" id="cd00082">
    <property type="entry name" value="HisKA"/>
    <property type="match status" value="1"/>
</dbReference>